<evidence type="ECO:0000313" key="3">
    <source>
        <dbReference type="Proteomes" id="UP000637299"/>
    </source>
</evidence>
<reference evidence="2 3" key="1">
    <citation type="submission" date="2020-09" db="EMBL/GenBank/DDBJ databases">
        <title>Genome seq and assembly of Chryseobacterium sp.</title>
        <authorList>
            <person name="Chhetri G."/>
        </authorList>
    </citation>
    <scope>NUCLEOTIDE SEQUENCE [LARGE SCALE GENOMIC DNA]</scope>
    <source>
        <strain evidence="2 3">GCR10</strain>
    </source>
</reference>
<comment type="caution">
    <text evidence="2">The sequence shown here is derived from an EMBL/GenBank/DDBJ whole genome shotgun (WGS) entry which is preliminary data.</text>
</comment>
<organism evidence="2 3">
    <name type="scientific">Chryseobacterium caseinilyticum</name>
    <dbReference type="NCBI Taxonomy" id="2771428"/>
    <lineage>
        <taxon>Bacteria</taxon>
        <taxon>Pseudomonadati</taxon>
        <taxon>Bacteroidota</taxon>
        <taxon>Flavobacteriia</taxon>
        <taxon>Flavobacteriales</taxon>
        <taxon>Weeksellaceae</taxon>
        <taxon>Chryseobacterium group</taxon>
        <taxon>Chryseobacterium</taxon>
    </lineage>
</organism>
<protein>
    <recommendedName>
        <fullName evidence="4">SlyB protein</fullName>
    </recommendedName>
</protein>
<keyword evidence="3" id="KW-1185">Reference proteome</keyword>
<gene>
    <name evidence="2" type="ORF">IC610_09290</name>
</gene>
<feature type="compositionally biased region" description="Basic and acidic residues" evidence="1">
    <location>
        <begin position="89"/>
        <end position="99"/>
    </location>
</feature>
<evidence type="ECO:0000256" key="1">
    <source>
        <dbReference type="SAM" id="MobiDB-lite"/>
    </source>
</evidence>
<dbReference type="Proteomes" id="UP000637299">
    <property type="component" value="Unassembled WGS sequence"/>
</dbReference>
<evidence type="ECO:0008006" key="4">
    <source>
        <dbReference type="Google" id="ProtNLM"/>
    </source>
</evidence>
<proteinExistence type="predicted"/>
<sequence length="160" mass="18192">MSINSASKIFLNFAGIFKHNKMIKKVFTILFFGAMGIFGTQLKAQTIEEIKQKQELFKIYSQLLDRSMDLAKERQNNVKLEAQVNSLNKKSDKKTDKFTSSDPKTTSADAKKTAKLLKETEAANRDLAKSNSKIKNIEAQMATIVSKMEKYNYVVEIKNK</sequence>
<name>A0ABR8ZBD5_9FLAO</name>
<evidence type="ECO:0000313" key="2">
    <source>
        <dbReference type="EMBL" id="MBD8082610.1"/>
    </source>
</evidence>
<feature type="region of interest" description="Disordered" evidence="1">
    <location>
        <begin position="81"/>
        <end position="111"/>
    </location>
</feature>
<dbReference type="RefSeq" id="WP_191736612.1">
    <property type="nucleotide sequence ID" value="NZ_JACYFS010000002.1"/>
</dbReference>
<accession>A0ABR8ZBD5</accession>
<dbReference type="EMBL" id="JACYFS010000002">
    <property type="protein sequence ID" value="MBD8082610.1"/>
    <property type="molecule type" value="Genomic_DNA"/>
</dbReference>